<feature type="compositionally biased region" description="Low complexity" evidence="1">
    <location>
        <begin position="126"/>
        <end position="139"/>
    </location>
</feature>
<dbReference type="EMBL" id="JAGRRH010000015">
    <property type="protein sequence ID" value="KAG7356164.1"/>
    <property type="molecule type" value="Genomic_DNA"/>
</dbReference>
<feature type="compositionally biased region" description="Polar residues" evidence="1">
    <location>
        <begin position="157"/>
        <end position="179"/>
    </location>
</feature>
<keyword evidence="4" id="KW-1185">Reference proteome</keyword>
<reference evidence="3" key="1">
    <citation type="journal article" date="2021" name="Sci. Rep.">
        <title>Diploid genomic architecture of Nitzschia inconspicua, an elite biomass production diatom.</title>
        <authorList>
            <person name="Oliver A."/>
            <person name="Podell S."/>
            <person name="Pinowska A."/>
            <person name="Traller J.C."/>
            <person name="Smith S.R."/>
            <person name="McClure R."/>
            <person name="Beliaev A."/>
            <person name="Bohutskyi P."/>
            <person name="Hill E.A."/>
            <person name="Rabines A."/>
            <person name="Zheng H."/>
            <person name="Allen L.Z."/>
            <person name="Kuo A."/>
            <person name="Grigoriev I.V."/>
            <person name="Allen A.E."/>
            <person name="Hazlebeck D."/>
            <person name="Allen E.E."/>
        </authorList>
    </citation>
    <scope>NUCLEOTIDE SEQUENCE</scope>
    <source>
        <strain evidence="3">Hildebrandi</strain>
    </source>
</reference>
<dbReference type="Proteomes" id="UP000693970">
    <property type="component" value="Unassembled WGS sequence"/>
</dbReference>
<name>A0A9K3L5P2_9STRA</name>
<gene>
    <name evidence="3" type="ORF">IV203_000850</name>
</gene>
<feature type="compositionally biased region" description="Polar residues" evidence="1">
    <location>
        <begin position="384"/>
        <end position="397"/>
    </location>
</feature>
<organism evidence="3 4">
    <name type="scientific">Nitzschia inconspicua</name>
    <dbReference type="NCBI Taxonomy" id="303405"/>
    <lineage>
        <taxon>Eukaryota</taxon>
        <taxon>Sar</taxon>
        <taxon>Stramenopiles</taxon>
        <taxon>Ochrophyta</taxon>
        <taxon>Bacillariophyta</taxon>
        <taxon>Bacillariophyceae</taxon>
        <taxon>Bacillariophycidae</taxon>
        <taxon>Bacillariales</taxon>
        <taxon>Bacillariaceae</taxon>
        <taxon>Nitzschia</taxon>
    </lineage>
</organism>
<feature type="compositionally biased region" description="Polar residues" evidence="1">
    <location>
        <begin position="327"/>
        <end position="336"/>
    </location>
</feature>
<dbReference type="InterPro" id="IPR004843">
    <property type="entry name" value="Calcineurin-like_PHP"/>
</dbReference>
<feature type="region of interest" description="Disordered" evidence="1">
    <location>
        <begin position="358"/>
        <end position="430"/>
    </location>
</feature>
<feature type="region of interest" description="Disordered" evidence="1">
    <location>
        <begin position="157"/>
        <end position="336"/>
    </location>
</feature>
<dbReference type="Pfam" id="PF00149">
    <property type="entry name" value="Metallophos"/>
    <property type="match status" value="1"/>
</dbReference>
<dbReference type="AlphaFoldDB" id="A0A9K3L5P2"/>
<sequence length="1050" mass="116653">MKDPLSTAEHNATVHSQSAYRKRRRRRNYCFHNNKTTIFILLLAATSLSHSILEIHGFHACPMTPGLHRSSRVSFVTHRRRSTSQQLSNIERTDDDDESNESQQPPTTFIFPTDPSSLPNDKENDNGSSSSGPSTNPDNIIISKGFSMTRVRALSALSQQPKMVSSNEQSKSGNVNKGFSSVRNERERRTTSRTSSATNKKDNNVMQKGGSFQRKNRDNKIEFSSLLPPPPPPPAKRTEKPNTRSGDGSSQRLSSWEDFLGGEQPIADNTTRQNDTIVSRGRNGDQPPQNVDDDKPDSTDKLPSISDLFPPDLSSSSTSLERFPSTDNASNVTYSRRSSAMEGILPVSDLFYRSSQSINEDDNSKYDNYATEPRRGDDEELPSSAEQSDQLTTTQNKIKFRRNRANRPSSNEAPPSAASISNKNPSGSSRKLRLVRRGIEMLVGGVPINADPPQRCVELFYRYKPEDPTDWYQVISTDTRDFGPMLHKDSVGKLSRKERGLFCEFFVNSTLKWNVCPKDLRSIAKKHDSTHDDTEDNDTIMGEMVDSTKATNINSVEDRGPDDIIADDSSQVLGTMKEMDALSESDSELMGELVFSIGVSKEELESCDRPAEQPVLERVLARGILGSTDCTGFDVVFTKLQLSDLQDGTTMITADFNISLADSELMAFVDLRKKCQRINTSLARAMDDGDMQLSMASAAKEETAWPDDLRSRIVEEFLFDDDEDGPVTGDDESDLDGNPSFDCNDASIKAQKEEPSYKVIGFGDDPENSMGSGSSFSSSDLSLGGMGDGVIWNYAAKNEPNSPYQGRLGLRLVDAVVEKAKQRHPRVIAIGDVHGCIDELQDLLRECDYRPGDLVVFLGDLVSKGPDSVAVVQMAREIGAIGVRGNHDFETVRWHQAIKAGVDPPIAVSEHFHIANSLTNADMKWMYSLPWYISSPDLGALFVHAGFVSGIRLAKQNPRLMMNMRSILPDGTVTSKFFNNWPWARLWDGPQTVLFGHDADRGLQQYEHAIGLDTGCVYGGRLTACILPEKRLVSVSARKSYFKYRRKHYD</sequence>
<dbReference type="GO" id="GO:0005737">
    <property type="term" value="C:cytoplasm"/>
    <property type="evidence" value="ECO:0007669"/>
    <property type="project" value="TreeGrafter"/>
</dbReference>
<feature type="compositionally biased region" description="Polar residues" evidence="1">
    <location>
        <begin position="8"/>
        <end position="19"/>
    </location>
</feature>
<feature type="compositionally biased region" description="Polar residues" evidence="1">
    <location>
        <begin position="243"/>
        <end position="254"/>
    </location>
</feature>
<feature type="region of interest" description="Disordered" evidence="1">
    <location>
        <begin position="720"/>
        <end position="748"/>
    </location>
</feature>
<evidence type="ECO:0000256" key="1">
    <source>
        <dbReference type="SAM" id="MobiDB-lite"/>
    </source>
</evidence>
<feature type="compositionally biased region" description="Low complexity" evidence="1">
    <location>
        <begin position="302"/>
        <end position="326"/>
    </location>
</feature>
<comment type="caution">
    <text evidence="3">The sequence shown here is derived from an EMBL/GenBank/DDBJ whole genome shotgun (WGS) entry which is preliminary data.</text>
</comment>
<dbReference type="GO" id="GO:0016791">
    <property type="term" value="F:phosphatase activity"/>
    <property type="evidence" value="ECO:0007669"/>
    <property type="project" value="TreeGrafter"/>
</dbReference>
<evidence type="ECO:0000259" key="2">
    <source>
        <dbReference type="Pfam" id="PF00149"/>
    </source>
</evidence>
<feature type="compositionally biased region" description="Polar residues" evidence="1">
    <location>
        <begin position="267"/>
        <end position="277"/>
    </location>
</feature>
<feature type="compositionally biased region" description="Acidic residues" evidence="1">
    <location>
        <begin position="720"/>
        <end position="735"/>
    </location>
</feature>
<dbReference type="InterPro" id="IPR050126">
    <property type="entry name" value="Ap4A_hydrolase"/>
</dbReference>
<evidence type="ECO:0000313" key="3">
    <source>
        <dbReference type="EMBL" id="KAG7356164.1"/>
    </source>
</evidence>
<feature type="compositionally biased region" description="Low complexity" evidence="1">
    <location>
        <begin position="406"/>
        <end position="422"/>
    </location>
</feature>
<accession>A0A9K3L5P2</accession>
<feature type="domain" description="Calcineurin-like phosphoesterase" evidence="2">
    <location>
        <begin position="826"/>
        <end position="952"/>
    </location>
</feature>
<reference evidence="3" key="2">
    <citation type="submission" date="2021-04" db="EMBL/GenBank/DDBJ databases">
        <authorList>
            <person name="Podell S."/>
        </authorList>
    </citation>
    <scope>NUCLEOTIDE SEQUENCE</scope>
    <source>
        <strain evidence="3">Hildebrandi</strain>
    </source>
</reference>
<dbReference type="GO" id="GO:0000298">
    <property type="term" value="F:endopolyphosphatase activity"/>
    <property type="evidence" value="ECO:0007669"/>
    <property type="project" value="TreeGrafter"/>
</dbReference>
<dbReference type="OrthoDB" id="10267127at2759"/>
<protein>
    <submittedName>
        <fullName evidence="3">Calcineurin-like phosphoesterase</fullName>
    </submittedName>
</protein>
<proteinExistence type="predicted"/>
<feature type="region of interest" description="Disordered" evidence="1">
    <location>
        <begin position="72"/>
        <end position="141"/>
    </location>
</feature>
<dbReference type="PANTHER" id="PTHR42850:SF4">
    <property type="entry name" value="ZINC-DEPENDENT ENDOPOLYPHOSPHATASE"/>
    <property type="match status" value="1"/>
</dbReference>
<dbReference type="GO" id="GO:0006798">
    <property type="term" value="P:polyphosphate catabolic process"/>
    <property type="evidence" value="ECO:0007669"/>
    <property type="project" value="TreeGrafter"/>
</dbReference>
<feature type="region of interest" description="Disordered" evidence="1">
    <location>
        <begin position="1"/>
        <end position="20"/>
    </location>
</feature>
<evidence type="ECO:0000313" key="4">
    <source>
        <dbReference type="Proteomes" id="UP000693970"/>
    </source>
</evidence>
<dbReference type="PANTHER" id="PTHR42850">
    <property type="entry name" value="METALLOPHOSPHOESTERASE"/>
    <property type="match status" value="1"/>
</dbReference>